<keyword evidence="6" id="KW-0732">Signal</keyword>
<sequence>MKLLWPLLEFLSLGAVGQSAMPLTAMNLPVATGVTPSVVSVALPREEERSYASSFYMAVSIIVVSEIGDKTFLVAALMSMRHAKWVVFSAAFLALAVMTVLLGVVGHALPGFVSERVTHFLAAVLFVVFGANLLREGLAMSKEAGVGEEMADVEEELQASTLNTRLDSIEAGSSKSPGLNGTLAQIVASYRDTALVVLSPVWIQVFVMTFLGEWGDRSQIATIAMGAGSDYWTVIFGAVVGHTCCTAAATVGGQLLATKISMRNVTLCGAVAFFIFSILYFYEFYVVDGMAV</sequence>
<gene>
    <name evidence="7" type="ORF">METBISCDRAFT_22965</name>
</gene>
<dbReference type="GO" id="GO:0005384">
    <property type="term" value="F:manganese ion transmembrane transporter activity"/>
    <property type="evidence" value="ECO:0007669"/>
    <property type="project" value="TreeGrafter"/>
</dbReference>
<feature type="transmembrane region" description="Helical" evidence="6">
    <location>
        <begin position="264"/>
        <end position="282"/>
    </location>
</feature>
<dbReference type="PANTHER" id="PTHR12608">
    <property type="entry name" value="TRANSMEMBRANE PROTEIN HTP-1 RELATED"/>
    <property type="match status" value="1"/>
</dbReference>
<dbReference type="Proteomes" id="UP000268321">
    <property type="component" value="Unassembled WGS sequence"/>
</dbReference>
<dbReference type="InterPro" id="IPR049555">
    <property type="entry name" value="GDT1-like_CS"/>
</dbReference>
<keyword evidence="8" id="KW-1185">Reference proteome</keyword>
<dbReference type="Pfam" id="PF01169">
    <property type="entry name" value="GDT1"/>
    <property type="match status" value="2"/>
</dbReference>
<feature type="signal peptide" evidence="6">
    <location>
        <begin position="1"/>
        <end position="19"/>
    </location>
</feature>
<dbReference type="GO" id="GO:0015085">
    <property type="term" value="F:calcium ion transmembrane transporter activity"/>
    <property type="evidence" value="ECO:0007669"/>
    <property type="project" value="TreeGrafter"/>
</dbReference>
<feature type="chain" id="PRO_5020980519" description="GDT1 family protein" evidence="6">
    <location>
        <begin position="20"/>
        <end position="292"/>
    </location>
</feature>
<evidence type="ECO:0000256" key="6">
    <source>
        <dbReference type="RuleBase" id="RU365102"/>
    </source>
</evidence>
<evidence type="ECO:0000256" key="5">
    <source>
        <dbReference type="ARBA" id="ARBA00023136"/>
    </source>
</evidence>
<feature type="transmembrane region" description="Helical" evidence="6">
    <location>
        <begin position="117"/>
        <end position="134"/>
    </location>
</feature>
<evidence type="ECO:0000313" key="7">
    <source>
        <dbReference type="EMBL" id="RKP30847.1"/>
    </source>
</evidence>
<evidence type="ECO:0000256" key="4">
    <source>
        <dbReference type="ARBA" id="ARBA00022989"/>
    </source>
</evidence>
<dbReference type="EMBL" id="ML004451">
    <property type="protein sequence ID" value="RKP30847.1"/>
    <property type="molecule type" value="Genomic_DNA"/>
</dbReference>
<dbReference type="PANTHER" id="PTHR12608:SF1">
    <property type="entry name" value="TRANSMEMBRANE PROTEIN 165"/>
    <property type="match status" value="1"/>
</dbReference>
<feature type="transmembrane region" description="Helical" evidence="6">
    <location>
        <begin position="231"/>
        <end position="252"/>
    </location>
</feature>
<name>A0A4P9ZD37_9ASCO</name>
<organism evidence="7 8">
    <name type="scientific">Metschnikowia bicuspidata</name>
    <dbReference type="NCBI Taxonomy" id="27322"/>
    <lineage>
        <taxon>Eukaryota</taxon>
        <taxon>Fungi</taxon>
        <taxon>Dikarya</taxon>
        <taxon>Ascomycota</taxon>
        <taxon>Saccharomycotina</taxon>
        <taxon>Pichiomycetes</taxon>
        <taxon>Metschnikowiaceae</taxon>
        <taxon>Metschnikowia</taxon>
    </lineage>
</organism>
<dbReference type="PROSITE" id="PS01214">
    <property type="entry name" value="UPF0016"/>
    <property type="match status" value="1"/>
</dbReference>
<evidence type="ECO:0000313" key="8">
    <source>
        <dbReference type="Proteomes" id="UP000268321"/>
    </source>
</evidence>
<accession>A0A4P9ZD37</accession>
<reference evidence="8" key="1">
    <citation type="journal article" date="2018" name="Nat. Microbiol.">
        <title>Leveraging single-cell genomics to expand the fungal tree of life.</title>
        <authorList>
            <person name="Ahrendt S.R."/>
            <person name="Quandt C.A."/>
            <person name="Ciobanu D."/>
            <person name="Clum A."/>
            <person name="Salamov A."/>
            <person name="Andreopoulos B."/>
            <person name="Cheng J.F."/>
            <person name="Woyke T."/>
            <person name="Pelin A."/>
            <person name="Henrissat B."/>
            <person name="Reynolds N.K."/>
            <person name="Benny G.L."/>
            <person name="Smith M.E."/>
            <person name="James T.Y."/>
            <person name="Grigoriev I.V."/>
        </authorList>
    </citation>
    <scope>NUCLEOTIDE SEQUENCE [LARGE SCALE GENOMIC DNA]</scope>
    <source>
        <strain evidence="8">Baker2002</strain>
    </source>
</reference>
<evidence type="ECO:0000256" key="2">
    <source>
        <dbReference type="ARBA" id="ARBA00009190"/>
    </source>
</evidence>
<dbReference type="GO" id="GO:0032472">
    <property type="term" value="P:Golgi calcium ion transport"/>
    <property type="evidence" value="ECO:0007669"/>
    <property type="project" value="TreeGrafter"/>
</dbReference>
<feature type="transmembrane region" description="Helical" evidence="6">
    <location>
        <begin position="85"/>
        <end position="105"/>
    </location>
</feature>
<comment type="similarity">
    <text evidence="2 6">Belongs to the GDT1 family.</text>
</comment>
<keyword evidence="3 6" id="KW-0812">Transmembrane</keyword>
<dbReference type="AlphaFoldDB" id="A0A4P9ZD37"/>
<comment type="subcellular location">
    <subcellularLocation>
        <location evidence="1 6">Membrane</location>
        <topology evidence="1 6">Multi-pass membrane protein</topology>
    </subcellularLocation>
</comment>
<protein>
    <recommendedName>
        <fullName evidence="6">GDT1 family protein</fullName>
    </recommendedName>
</protein>
<evidence type="ECO:0000256" key="1">
    <source>
        <dbReference type="ARBA" id="ARBA00004141"/>
    </source>
</evidence>
<dbReference type="GO" id="GO:0005794">
    <property type="term" value="C:Golgi apparatus"/>
    <property type="evidence" value="ECO:0007669"/>
    <property type="project" value="TreeGrafter"/>
</dbReference>
<dbReference type="GO" id="GO:0032468">
    <property type="term" value="P:Golgi calcium ion homeostasis"/>
    <property type="evidence" value="ECO:0007669"/>
    <property type="project" value="TreeGrafter"/>
</dbReference>
<keyword evidence="4 6" id="KW-1133">Transmembrane helix</keyword>
<feature type="transmembrane region" description="Helical" evidence="6">
    <location>
        <begin position="193"/>
        <end position="211"/>
    </location>
</feature>
<keyword evidence="5 6" id="KW-0472">Membrane</keyword>
<proteinExistence type="inferred from homology"/>
<dbReference type="GO" id="GO:0000329">
    <property type="term" value="C:fungal-type vacuole membrane"/>
    <property type="evidence" value="ECO:0007669"/>
    <property type="project" value="TreeGrafter"/>
</dbReference>
<evidence type="ECO:0000256" key="3">
    <source>
        <dbReference type="ARBA" id="ARBA00022692"/>
    </source>
</evidence>
<dbReference type="InterPro" id="IPR001727">
    <property type="entry name" value="GDT1-like"/>
</dbReference>
<dbReference type="OrthoDB" id="442680at2759"/>